<feature type="signal peptide" evidence="2">
    <location>
        <begin position="1"/>
        <end position="20"/>
    </location>
</feature>
<dbReference type="AlphaFoldDB" id="A0A518BS12"/>
<dbReference type="RefSeq" id="WP_145069969.1">
    <property type="nucleotide sequence ID" value="NZ_CP036287.1"/>
</dbReference>
<proteinExistence type="predicted"/>
<gene>
    <name evidence="3" type="ORF">Pla133_48860</name>
</gene>
<keyword evidence="4" id="KW-1185">Reference proteome</keyword>
<dbReference type="NCBIfam" id="NF038128">
    <property type="entry name" value="choice_anch_J"/>
    <property type="match status" value="1"/>
</dbReference>
<dbReference type="InterPro" id="IPR013783">
    <property type="entry name" value="Ig-like_fold"/>
</dbReference>
<organism evidence="3 4">
    <name type="scientific">Engelhardtia mirabilis</name>
    <dbReference type="NCBI Taxonomy" id="2528011"/>
    <lineage>
        <taxon>Bacteria</taxon>
        <taxon>Pseudomonadati</taxon>
        <taxon>Planctomycetota</taxon>
        <taxon>Planctomycetia</taxon>
        <taxon>Planctomycetia incertae sedis</taxon>
        <taxon>Engelhardtia</taxon>
    </lineage>
</organism>
<evidence type="ECO:0000256" key="1">
    <source>
        <dbReference type="SAM" id="MobiDB-lite"/>
    </source>
</evidence>
<protein>
    <submittedName>
        <fullName evidence="3">Ser-Thr-rich glycosyl-phosphatidyl-inositol-anchored membrane family protein</fullName>
    </submittedName>
</protein>
<dbReference type="KEGG" id="pbap:Pla133_48860"/>
<dbReference type="Gene3D" id="2.60.120.200">
    <property type="match status" value="1"/>
</dbReference>
<dbReference type="EMBL" id="CP036287">
    <property type="protein sequence ID" value="QDU69764.1"/>
    <property type="molecule type" value="Genomic_DNA"/>
</dbReference>
<reference evidence="3 4" key="1">
    <citation type="submission" date="2019-02" db="EMBL/GenBank/DDBJ databases">
        <title>Deep-cultivation of Planctomycetes and their phenomic and genomic characterization uncovers novel biology.</title>
        <authorList>
            <person name="Wiegand S."/>
            <person name="Jogler M."/>
            <person name="Boedeker C."/>
            <person name="Pinto D."/>
            <person name="Vollmers J."/>
            <person name="Rivas-Marin E."/>
            <person name="Kohn T."/>
            <person name="Peeters S.H."/>
            <person name="Heuer A."/>
            <person name="Rast P."/>
            <person name="Oberbeckmann S."/>
            <person name="Bunk B."/>
            <person name="Jeske O."/>
            <person name="Meyerdierks A."/>
            <person name="Storesund J.E."/>
            <person name="Kallscheuer N."/>
            <person name="Luecker S."/>
            <person name="Lage O.M."/>
            <person name="Pohl T."/>
            <person name="Merkel B.J."/>
            <person name="Hornburger P."/>
            <person name="Mueller R.-W."/>
            <person name="Bruemmer F."/>
            <person name="Labrenz M."/>
            <person name="Spormann A.M."/>
            <person name="Op den Camp H."/>
            <person name="Overmann J."/>
            <person name="Amann R."/>
            <person name="Jetten M.S.M."/>
            <person name="Mascher T."/>
            <person name="Medema M.H."/>
            <person name="Devos D.P."/>
            <person name="Kaster A.-K."/>
            <person name="Ovreas L."/>
            <person name="Rohde M."/>
            <person name="Galperin M.Y."/>
            <person name="Jogler C."/>
        </authorList>
    </citation>
    <scope>NUCLEOTIDE SEQUENCE [LARGE SCALE GENOMIC DNA]</scope>
    <source>
        <strain evidence="3 4">Pla133</strain>
    </source>
</reference>
<dbReference type="SUPFAM" id="SSF51126">
    <property type="entry name" value="Pectin lyase-like"/>
    <property type="match status" value="1"/>
</dbReference>
<name>A0A518BS12_9BACT</name>
<accession>A0A518BS12</accession>
<feature type="region of interest" description="Disordered" evidence="1">
    <location>
        <begin position="650"/>
        <end position="671"/>
    </location>
</feature>
<sequence length="1127" mass="117395" precursor="true">MKIPALPVAVLLSLAPAAFGQADFHEPFEHSGPNFGAPGPPDLIAKGWTFRNQSEPVVGNAWFNGPVLESFVWTFDPQAGDHYLAANGKATDTFNGGPISTWAILPQVPGQTAGDAITLWARENPAPQNDTRIEVRYSPTGGIGTGTSATDVGDFTTLLAAIDPIPTQAWSAFEAEVPGPGRLALRFHVPAECGWSVSSCSAVSFVAVDELHVGPATAPPCNAPPTPVVGQTTVWPASGSPYELCTEIVIPAGATVAVEPGVHIELGDHSLIVEGRLEGFAAGAAPISLHSDKLAPYAMTIAGEVELEGAVLDLPIAMSEVGSRLVLRHSTLDTRDAGQLSQDDDGPTAYDHVLPVVLLQDVLVLDDGVGTAMYLPQAQTFLQDVTCDRGLIWCGGYVYADGVTVHDSPTDGLRLASPDGVYVDGLTVLDAAGAGVVLTGYACGLGPDVTILGCDYPIAAAGLHFDANVPQAGNDVNAVYALGGGYWPNLGLPWHATVSMGGMVIEPGTTVLSGPGTKLSPGRAQGTPTQPITFGALDPTSTWGGLYVSARVLANLVVEDADFGIQTVQSNLWVWNTIVRGCEIGMIATSGGVLVARSTTVEGNQIGVKTTNAGGANFSSPDSPNVVAGNVVGMVAEDPSSDVMEWIWWGDASGPQQPDNPGGAGDSVEGSGADDVDVLPFLTAPPAAPDLPPVIRLVGHQGKAQINGLTLDPGDHVFIEWESFDDHQVAEHRIYYSPISQHPSTWSLIDVLPGDQTTYDYVAPDVGLFNSSPYFIVEAVDDAGQRTMDSVGLVILDNADEPTEGVVSPDHAGESFAPGVRIDAPGWAYTTPGIIEGDPELWVIMDATETWIPLGSTELWCDLPITSTDRARFGIVKKSTTNRQKWMFGDYFSVRPDALIADAPPTVTLTSPASGQAWVGGSDVTITWLASDDEGLRAFNLQASTDGGKRWRTFARDLPPTQTSYTWTLPPTQGLDDVRLRVVAFDLRNQNSSSDLVPGIDVLPGQGPVCQADLGFGGPGSLAATLCGSPLDGVGTAELELVGAAPGAPLAVGVSFLFQPAPLLGGTIVLGPDALLLPFQADATGELHLPLVLGGVPATLYLQAVAADATLPGGFAISNALQVELVP</sequence>
<evidence type="ECO:0000256" key="2">
    <source>
        <dbReference type="SAM" id="SignalP"/>
    </source>
</evidence>
<evidence type="ECO:0000313" key="4">
    <source>
        <dbReference type="Proteomes" id="UP000316921"/>
    </source>
</evidence>
<evidence type="ECO:0000313" key="3">
    <source>
        <dbReference type="EMBL" id="QDU69764.1"/>
    </source>
</evidence>
<feature type="chain" id="PRO_5022171792" evidence="2">
    <location>
        <begin position="21"/>
        <end position="1127"/>
    </location>
</feature>
<dbReference type="Proteomes" id="UP000316921">
    <property type="component" value="Chromosome"/>
</dbReference>
<dbReference type="Gene3D" id="2.60.40.10">
    <property type="entry name" value="Immunoglobulins"/>
    <property type="match status" value="1"/>
</dbReference>
<keyword evidence="2" id="KW-0732">Signal</keyword>
<dbReference type="InterPro" id="IPR011050">
    <property type="entry name" value="Pectin_lyase_fold/virulence"/>
</dbReference>